<dbReference type="SMART" id="SM00342">
    <property type="entry name" value="HTH_ARAC"/>
    <property type="match status" value="1"/>
</dbReference>
<organism evidence="5 6">
    <name type="scientific">Dorea hominis</name>
    <dbReference type="NCBI Taxonomy" id="2763040"/>
    <lineage>
        <taxon>Bacteria</taxon>
        <taxon>Bacillati</taxon>
        <taxon>Bacillota</taxon>
        <taxon>Clostridia</taxon>
        <taxon>Lachnospirales</taxon>
        <taxon>Lachnospiraceae</taxon>
        <taxon>Dorea</taxon>
    </lineage>
</organism>
<dbReference type="InterPro" id="IPR003313">
    <property type="entry name" value="AraC-bd"/>
</dbReference>
<dbReference type="InterPro" id="IPR014710">
    <property type="entry name" value="RmlC-like_jellyroll"/>
</dbReference>
<reference evidence="5 6" key="1">
    <citation type="submission" date="2020-08" db="EMBL/GenBank/DDBJ databases">
        <title>Genome public.</title>
        <authorList>
            <person name="Liu C."/>
            <person name="Sun Q."/>
        </authorList>
    </citation>
    <scope>NUCLEOTIDE SEQUENCE [LARGE SCALE GENOMIC DNA]</scope>
    <source>
        <strain evidence="5 6">NSJ-36</strain>
    </source>
</reference>
<dbReference type="Proteomes" id="UP000647235">
    <property type="component" value="Unassembled WGS sequence"/>
</dbReference>
<feature type="domain" description="HTH araC/xylS-type" evidence="4">
    <location>
        <begin position="182"/>
        <end position="279"/>
    </location>
</feature>
<dbReference type="Pfam" id="PF02311">
    <property type="entry name" value="AraC_binding"/>
    <property type="match status" value="1"/>
</dbReference>
<evidence type="ECO:0000259" key="4">
    <source>
        <dbReference type="PROSITE" id="PS01124"/>
    </source>
</evidence>
<protein>
    <submittedName>
        <fullName evidence="5">AraC family transcriptional regulator</fullName>
    </submittedName>
</protein>
<proteinExistence type="predicted"/>
<comment type="caution">
    <text evidence="5">The sequence shown here is derived from an EMBL/GenBank/DDBJ whole genome shotgun (WGS) entry which is preliminary data.</text>
</comment>
<keyword evidence="3" id="KW-0804">Transcription</keyword>
<keyword evidence="2" id="KW-0238">DNA-binding</keyword>
<sequence length="280" mass="33169">MDTYMKKGYLNSEFRLFHLTDRETKEVEYHYHDFNKITIFIKGKVNYMIEGKSYDLKPYDIVLVNHNDIHRLEVDNSVLYERIIVYIAPGFIQAYKNKDYDLSFCFQRAAKEHSNVLRIPSLEKSSLFRSITRLEKSFSDDSYASGLYRQVLFLEFMIHLNRAALKNRLEFIDTDNCNAKIIHILDYINNHLSENLNIDILAEHFYISKYYMMRQFKQETGYTIGNYIAQKRLLLAKEMLLSGTPAAQVCYDCGYHDYSTFQRAYRKLFSESPSQTVTLE</sequence>
<evidence type="ECO:0000313" key="5">
    <source>
        <dbReference type="EMBL" id="MBC5666092.1"/>
    </source>
</evidence>
<dbReference type="SUPFAM" id="SSF51215">
    <property type="entry name" value="Regulatory protein AraC"/>
    <property type="match status" value="1"/>
</dbReference>
<gene>
    <name evidence="5" type="ORF">H8S07_12665</name>
</gene>
<evidence type="ECO:0000256" key="1">
    <source>
        <dbReference type="ARBA" id="ARBA00023015"/>
    </source>
</evidence>
<dbReference type="PANTHER" id="PTHR43280">
    <property type="entry name" value="ARAC-FAMILY TRANSCRIPTIONAL REGULATOR"/>
    <property type="match status" value="1"/>
</dbReference>
<accession>A0ABR7EXL6</accession>
<dbReference type="Gene3D" id="1.10.10.60">
    <property type="entry name" value="Homeodomain-like"/>
    <property type="match status" value="2"/>
</dbReference>
<evidence type="ECO:0000313" key="6">
    <source>
        <dbReference type="Proteomes" id="UP000647235"/>
    </source>
</evidence>
<dbReference type="Gene3D" id="2.60.120.10">
    <property type="entry name" value="Jelly Rolls"/>
    <property type="match status" value="1"/>
</dbReference>
<evidence type="ECO:0000256" key="3">
    <source>
        <dbReference type="ARBA" id="ARBA00023163"/>
    </source>
</evidence>
<name>A0ABR7EXL6_9FIRM</name>
<dbReference type="InterPro" id="IPR037923">
    <property type="entry name" value="HTH-like"/>
</dbReference>
<keyword evidence="6" id="KW-1185">Reference proteome</keyword>
<evidence type="ECO:0000256" key="2">
    <source>
        <dbReference type="ARBA" id="ARBA00023125"/>
    </source>
</evidence>
<dbReference type="Pfam" id="PF12833">
    <property type="entry name" value="HTH_18"/>
    <property type="match status" value="1"/>
</dbReference>
<dbReference type="PROSITE" id="PS01124">
    <property type="entry name" value="HTH_ARAC_FAMILY_2"/>
    <property type="match status" value="1"/>
</dbReference>
<dbReference type="InterPro" id="IPR009057">
    <property type="entry name" value="Homeodomain-like_sf"/>
</dbReference>
<dbReference type="SUPFAM" id="SSF46689">
    <property type="entry name" value="Homeodomain-like"/>
    <property type="match status" value="2"/>
</dbReference>
<dbReference type="PANTHER" id="PTHR43280:SF34">
    <property type="entry name" value="ARAC-FAMILY TRANSCRIPTIONAL REGULATOR"/>
    <property type="match status" value="1"/>
</dbReference>
<keyword evidence="1" id="KW-0805">Transcription regulation</keyword>
<dbReference type="InterPro" id="IPR018060">
    <property type="entry name" value="HTH_AraC"/>
</dbReference>
<dbReference type="RefSeq" id="WP_021861327.1">
    <property type="nucleotide sequence ID" value="NZ_JACOOY010000019.1"/>
</dbReference>
<dbReference type="EMBL" id="JACOOY010000019">
    <property type="protein sequence ID" value="MBC5666092.1"/>
    <property type="molecule type" value="Genomic_DNA"/>
</dbReference>